<gene>
    <name evidence="1" type="ORF">NPIL_530051</name>
</gene>
<organism evidence="1 2">
    <name type="scientific">Nephila pilipes</name>
    <name type="common">Giant wood spider</name>
    <name type="synonym">Nephila maculata</name>
    <dbReference type="NCBI Taxonomy" id="299642"/>
    <lineage>
        <taxon>Eukaryota</taxon>
        <taxon>Metazoa</taxon>
        <taxon>Ecdysozoa</taxon>
        <taxon>Arthropoda</taxon>
        <taxon>Chelicerata</taxon>
        <taxon>Arachnida</taxon>
        <taxon>Araneae</taxon>
        <taxon>Araneomorphae</taxon>
        <taxon>Entelegynae</taxon>
        <taxon>Araneoidea</taxon>
        <taxon>Nephilidae</taxon>
        <taxon>Nephila</taxon>
    </lineage>
</organism>
<accession>A0A8X6MQU0</accession>
<dbReference type="Proteomes" id="UP000887013">
    <property type="component" value="Unassembled WGS sequence"/>
</dbReference>
<reference evidence="1" key="1">
    <citation type="submission" date="2020-08" db="EMBL/GenBank/DDBJ databases">
        <title>Multicomponent nature underlies the extraordinary mechanical properties of spider dragline silk.</title>
        <authorList>
            <person name="Kono N."/>
            <person name="Nakamura H."/>
            <person name="Mori M."/>
            <person name="Yoshida Y."/>
            <person name="Ohtoshi R."/>
            <person name="Malay A.D."/>
            <person name="Moran D.A.P."/>
            <person name="Tomita M."/>
            <person name="Numata K."/>
            <person name="Arakawa K."/>
        </authorList>
    </citation>
    <scope>NUCLEOTIDE SEQUENCE</scope>
</reference>
<name>A0A8X6MQU0_NEPPI</name>
<evidence type="ECO:0000313" key="2">
    <source>
        <dbReference type="Proteomes" id="UP000887013"/>
    </source>
</evidence>
<keyword evidence="2" id="KW-1185">Reference proteome</keyword>
<dbReference type="AlphaFoldDB" id="A0A8X6MQU0"/>
<proteinExistence type="predicted"/>
<sequence>MGKERREFRTTEFLISRFGTLEEWSWKLRLTALSIRERSHFHQFLCFFSIIKLCRSRPESVKKEKSNRSSSSSWYGRSFNEQKLHSVQQGKEKKKWLVGV</sequence>
<comment type="caution">
    <text evidence="1">The sequence shown here is derived from an EMBL/GenBank/DDBJ whole genome shotgun (WGS) entry which is preliminary data.</text>
</comment>
<protein>
    <submittedName>
        <fullName evidence="1">Uncharacterized protein</fullName>
    </submittedName>
</protein>
<dbReference type="EMBL" id="BMAW01049878">
    <property type="protein sequence ID" value="GFS72917.1"/>
    <property type="molecule type" value="Genomic_DNA"/>
</dbReference>
<evidence type="ECO:0000313" key="1">
    <source>
        <dbReference type="EMBL" id="GFS72917.1"/>
    </source>
</evidence>